<gene>
    <name evidence="3" type="ORF">WKI71_42115</name>
</gene>
<proteinExistence type="predicted"/>
<comment type="caution">
    <text evidence="3">The sequence shown here is derived from an EMBL/GenBank/DDBJ whole genome shotgun (WGS) entry which is preliminary data.</text>
</comment>
<evidence type="ECO:0000256" key="1">
    <source>
        <dbReference type="SAM" id="MobiDB-lite"/>
    </source>
</evidence>
<feature type="compositionally biased region" description="Polar residues" evidence="1">
    <location>
        <begin position="89"/>
        <end position="102"/>
    </location>
</feature>
<dbReference type="SUPFAM" id="SSF55785">
    <property type="entry name" value="PYP-like sensor domain (PAS domain)"/>
    <property type="match status" value="1"/>
</dbReference>
<dbReference type="Proteomes" id="UP001376459">
    <property type="component" value="Unassembled WGS sequence"/>
</dbReference>
<evidence type="ECO:0000313" key="3">
    <source>
        <dbReference type="EMBL" id="MEJ8672538.1"/>
    </source>
</evidence>
<dbReference type="InterPro" id="IPR035965">
    <property type="entry name" value="PAS-like_dom_sf"/>
</dbReference>
<feature type="compositionally biased region" description="Basic residues" evidence="1">
    <location>
        <begin position="130"/>
        <end position="141"/>
    </location>
</feature>
<dbReference type="EMBL" id="JBBKAK010000001">
    <property type="protein sequence ID" value="MEJ8672538.1"/>
    <property type="molecule type" value="Genomic_DNA"/>
</dbReference>
<dbReference type="PROSITE" id="PS50112">
    <property type="entry name" value="PAS"/>
    <property type="match status" value="1"/>
</dbReference>
<name>A0ABU8UUF9_9ACTN</name>
<sequence>MERLPLGTLALDLGGRITYVNTAAARLLGRPAKQLLGTEPWQALPWLDNIAYMDAYRTAMSSREHLALTVLRPPDQWLDLRLHTDDSGTSILITPDQSSKPLGTQPASPASTPPAKPDPSADGPDSGTHGGRRCPGRRRPDRRPDPACLRRPRHDHVGRGRLAVSRSSVPVATTPLSSSSSTDCPRTPT</sequence>
<feature type="region of interest" description="Disordered" evidence="1">
    <location>
        <begin position="89"/>
        <end position="189"/>
    </location>
</feature>
<evidence type="ECO:0000259" key="2">
    <source>
        <dbReference type="PROSITE" id="PS50112"/>
    </source>
</evidence>
<dbReference type="InterPro" id="IPR000014">
    <property type="entry name" value="PAS"/>
</dbReference>
<feature type="domain" description="PAS" evidence="2">
    <location>
        <begin position="1"/>
        <end position="37"/>
    </location>
</feature>
<dbReference type="InterPro" id="IPR013656">
    <property type="entry name" value="PAS_4"/>
</dbReference>
<reference evidence="3 4" key="1">
    <citation type="submission" date="2024-03" db="EMBL/GenBank/DDBJ databases">
        <title>Novel Streptomyces species of biotechnological and ecological value are a feature of Machair soil.</title>
        <authorList>
            <person name="Prole J.R."/>
            <person name="Goodfellow M."/>
            <person name="Allenby N."/>
            <person name="Ward A.C."/>
        </authorList>
    </citation>
    <scope>NUCLEOTIDE SEQUENCE [LARGE SCALE GENOMIC DNA]</scope>
    <source>
        <strain evidence="3 4">MS1.AVA.1</strain>
    </source>
</reference>
<dbReference type="Gene3D" id="3.30.450.20">
    <property type="entry name" value="PAS domain"/>
    <property type="match status" value="1"/>
</dbReference>
<feature type="compositionally biased region" description="Polar residues" evidence="1">
    <location>
        <begin position="165"/>
        <end position="189"/>
    </location>
</feature>
<organism evidence="3 4">
    <name type="scientific">Streptomyces machairae</name>
    <dbReference type="NCBI Taxonomy" id="3134109"/>
    <lineage>
        <taxon>Bacteria</taxon>
        <taxon>Bacillati</taxon>
        <taxon>Actinomycetota</taxon>
        <taxon>Actinomycetes</taxon>
        <taxon>Kitasatosporales</taxon>
        <taxon>Streptomycetaceae</taxon>
        <taxon>Streptomyces</taxon>
    </lineage>
</organism>
<dbReference type="CDD" id="cd00130">
    <property type="entry name" value="PAS"/>
    <property type="match status" value="1"/>
</dbReference>
<evidence type="ECO:0000313" key="4">
    <source>
        <dbReference type="Proteomes" id="UP001376459"/>
    </source>
</evidence>
<dbReference type="Pfam" id="PF08448">
    <property type="entry name" value="PAS_4"/>
    <property type="match status" value="1"/>
</dbReference>
<accession>A0ABU8UUF9</accession>
<protein>
    <submittedName>
        <fullName evidence="3">PAS domain-containing protein</fullName>
    </submittedName>
</protein>
<keyword evidence="4" id="KW-1185">Reference proteome</keyword>